<evidence type="ECO:0000313" key="3">
    <source>
        <dbReference type="Proteomes" id="UP000076842"/>
    </source>
</evidence>
<dbReference type="AlphaFoldDB" id="A0A165DKX0"/>
<accession>A0A165DKX0</accession>
<dbReference type="SUPFAM" id="SSF51735">
    <property type="entry name" value="NAD(P)-binding Rossmann-fold domains"/>
    <property type="match status" value="1"/>
</dbReference>
<name>A0A165DKX0_9BASI</name>
<proteinExistence type="predicted"/>
<dbReference type="OrthoDB" id="63935at2759"/>
<sequence>MATQNVLFFGASRGCGFYAMLHVLRSGGRATLLLRNPDTLTSNPEFQALSSEQRERATLVRGDAYVHEDVARVVDAAGPGMDTVVFSLGVRPASLPKLTWSRGFILDPPQPCARAMVMLLSVLQELNRPNLRLVIISSMGIGEKHKELPWLLKGFYGWLLYDAHADKDALEYISLRASQHPTPARVPEAQSMPDSAAALRSDWLPELVVLRPAFYTDGKETGTVRAAPVVKGAYTISRRDVGRFVAEECLEPNDKWVGEDGVVIAY</sequence>
<dbReference type="PANTHER" id="PTHR15020:SF50">
    <property type="entry name" value="UPF0659 PROTEIN YMR090W"/>
    <property type="match status" value="1"/>
</dbReference>
<dbReference type="STRING" id="1353952.A0A165DKX0"/>
<dbReference type="InParanoid" id="A0A165DKX0"/>
<dbReference type="EMBL" id="KV424048">
    <property type="protein sequence ID" value="KZT53037.1"/>
    <property type="molecule type" value="Genomic_DNA"/>
</dbReference>
<dbReference type="Gene3D" id="3.40.50.720">
    <property type="entry name" value="NAD(P)-binding Rossmann-like Domain"/>
    <property type="match status" value="1"/>
</dbReference>
<dbReference type="PANTHER" id="PTHR15020">
    <property type="entry name" value="FLAVIN REDUCTASE-RELATED"/>
    <property type="match status" value="1"/>
</dbReference>
<organism evidence="2 3">
    <name type="scientific">Calocera cornea HHB12733</name>
    <dbReference type="NCBI Taxonomy" id="1353952"/>
    <lineage>
        <taxon>Eukaryota</taxon>
        <taxon>Fungi</taxon>
        <taxon>Dikarya</taxon>
        <taxon>Basidiomycota</taxon>
        <taxon>Agaricomycotina</taxon>
        <taxon>Dacrymycetes</taxon>
        <taxon>Dacrymycetales</taxon>
        <taxon>Dacrymycetaceae</taxon>
        <taxon>Calocera</taxon>
    </lineage>
</organism>
<evidence type="ECO:0000313" key="2">
    <source>
        <dbReference type="EMBL" id="KZT53037.1"/>
    </source>
</evidence>
<dbReference type="Pfam" id="PF13460">
    <property type="entry name" value="NAD_binding_10"/>
    <property type="match status" value="1"/>
</dbReference>
<dbReference type="InterPro" id="IPR036291">
    <property type="entry name" value="NAD(P)-bd_dom_sf"/>
</dbReference>
<protein>
    <recommendedName>
        <fullName evidence="1">NAD(P)-binding domain-containing protein</fullName>
    </recommendedName>
</protein>
<feature type="domain" description="NAD(P)-binding" evidence="1">
    <location>
        <begin position="10"/>
        <end position="168"/>
    </location>
</feature>
<dbReference type="Proteomes" id="UP000076842">
    <property type="component" value="Unassembled WGS sequence"/>
</dbReference>
<keyword evidence="3" id="KW-1185">Reference proteome</keyword>
<reference evidence="2 3" key="1">
    <citation type="journal article" date="2016" name="Mol. Biol. Evol.">
        <title>Comparative Genomics of Early-Diverging Mushroom-Forming Fungi Provides Insights into the Origins of Lignocellulose Decay Capabilities.</title>
        <authorList>
            <person name="Nagy L.G."/>
            <person name="Riley R."/>
            <person name="Tritt A."/>
            <person name="Adam C."/>
            <person name="Daum C."/>
            <person name="Floudas D."/>
            <person name="Sun H."/>
            <person name="Yadav J.S."/>
            <person name="Pangilinan J."/>
            <person name="Larsson K.H."/>
            <person name="Matsuura K."/>
            <person name="Barry K."/>
            <person name="Labutti K."/>
            <person name="Kuo R."/>
            <person name="Ohm R.A."/>
            <person name="Bhattacharya S.S."/>
            <person name="Shirouzu T."/>
            <person name="Yoshinaga Y."/>
            <person name="Martin F.M."/>
            <person name="Grigoriev I.V."/>
            <person name="Hibbett D.S."/>
        </authorList>
    </citation>
    <scope>NUCLEOTIDE SEQUENCE [LARGE SCALE GENOMIC DNA]</scope>
    <source>
        <strain evidence="2 3">HHB12733</strain>
    </source>
</reference>
<evidence type="ECO:0000259" key="1">
    <source>
        <dbReference type="Pfam" id="PF13460"/>
    </source>
</evidence>
<gene>
    <name evidence="2" type="ORF">CALCODRAFT_501544</name>
</gene>
<dbReference type="InterPro" id="IPR016040">
    <property type="entry name" value="NAD(P)-bd_dom"/>
</dbReference>